<reference evidence="1" key="1">
    <citation type="submission" date="2019-02" db="EMBL/GenBank/DDBJ databases">
        <authorList>
            <person name="Gruber-Vodicka R. H."/>
            <person name="Seah K. B. B."/>
        </authorList>
    </citation>
    <scope>NUCLEOTIDE SEQUENCE</scope>
    <source>
        <strain evidence="1">BECK_M7</strain>
    </source>
</reference>
<sequence length="55" mass="6148">MSTRKTTMPIAIPLETMTTTDKLRAIEEIRADLVRDLDANELENILASFRRASGA</sequence>
<proteinExistence type="predicted"/>
<evidence type="ECO:0000313" key="1">
    <source>
        <dbReference type="EMBL" id="VFJ93604.1"/>
    </source>
</evidence>
<evidence type="ECO:0008006" key="2">
    <source>
        <dbReference type="Google" id="ProtNLM"/>
    </source>
</evidence>
<name>A0A450UM48_9GAMM</name>
<protein>
    <recommendedName>
        <fullName evidence="2">Addiction module component</fullName>
    </recommendedName>
</protein>
<accession>A0A450UM48</accession>
<gene>
    <name evidence="1" type="ORF">BECKLFY1418B_GA0070995_10486</name>
</gene>
<organism evidence="1">
    <name type="scientific">Candidatus Kentrum sp. LFY</name>
    <dbReference type="NCBI Taxonomy" id="2126342"/>
    <lineage>
        <taxon>Bacteria</taxon>
        <taxon>Pseudomonadati</taxon>
        <taxon>Pseudomonadota</taxon>
        <taxon>Gammaproteobacteria</taxon>
        <taxon>Candidatus Kentrum</taxon>
    </lineage>
</organism>
<dbReference type="AlphaFoldDB" id="A0A450UM48"/>
<dbReference type="EMBL" id="CAADFF010000048">
    <property type="protein sequence ID" value="VFJ93604.1"/>
    <property type="molecule type" value="Genomic_DNA"/>
</dbReference>